<accession>A0A5A7QBS8</accession>
<sequence>MLGYSYFWLGPPHLKSSDTSAVVSRIAVGENSTRQKKNSRFAGRRAEDRRVAATAVSRRTVVNSREPGQRRRRAAAAVVIGNRTVARGGRVWWLSDVVGGVSRNKRVVRGGRLKATAL</sequence>
<keyword evidence="2" id="KW-1185">Reference proteome</keyword>
<dbReference type="Proteomes" id="UP000325081">
    <property type="component" value="Unassembled WGS sequence"/>
</dbReference>
<proteinExistence type="predicted"/>
<comment type="caution">
    <text evidence="1">The sequence shown here is derived from an EMBL/GenBank/DDBJ whole genome shotgun (WGS) entry which is preliminary data.</text>
</comment>
<evidence type="ECO:0000313" key="2">
    <source>
        <dbReference type="Proteomes" id="UP000325081"/>
    </source>
</evidence>
<organism evidence="1 2">
    <name type="scientific">Striga asiatica</name>
    <name type="common">Asiatic witchweed</name>
    <name type="synonym">Buchnera asiatica</name>
    <dbReference type="NCBI Taxonomy" id="4170"/>
    <lineage>
        <taxon>Eukaryota</taxon>
        <taxon>Viridiplantae</taxon>
        <taxon>Streptophyta</taxon>
        <taxon>Embryophyta</taxon>
        <taxon>Tracheophyta</taxon>
        <taxon>Spermatophyta</taxon>
        <taxon>Magnoliopsida</taxon>
        <taxon>eudicotyledons</taxon>
        <taxon>Gunneridae</taxon>
        <taxon>Pentapetalae</taxon>
        <taxon>asterids</taxon>
        <taxon>lamiids</taxon>
        <taxon>Lamiales</taxon>
        <taxon>Orobanchaceae</taxon>
        <taxon>Buchnereae</taxon>
        <taxon>Striga</taxon>
    </lineage>
</organism>
<evidence type="ECO:0000313" key="1">
    <source>
        <dbReference type="EMBL" id="GER42514.1"/>
    </source>
</evidence>
<gene>
    <name evidence="1" type="ORF">STAS_19312</name>
</gene>
<dbReference type="AlphaFoldDB" id="A0A5A7QBS8"/>
<protein>
    <submittedName>
        <fullName evidence="1">Double-stranded RNA-binding protein staufen homolog 2</fullName>
    </submittedName>
</protein>
<dbReference type="EMBL" id="BKCP01006382">
    <property type="protein sequence ID" value="GER42514.1"/>
    <property type="molecule type" value="Genomic_DNA"/>
</dbReference>
<name>A0A5A7QBS8_STRAF</name>
<reference evidence="2" key="1">
    <citation type="journal article" date="2019" name="Curr. Biol.">
        <title>Genome Sequence of Striga asiatica Provides Insight into the Evolution of Plant Parasitism.</title>
        <authorList>
            <person name="Yoshida S."/>
            <person name="Kim S."/>
            <person name="Wafula E.K."/>
            <person name="Tanskanen J."/>
            <person name="Kim Y.M."/>
            <person name="Honaas L."/>
            <person name="Yang Z."/>
            <person name="Spallek T."/>
            <person name="Conn C.E."/>
            <person name="Ichihashi Y."/>
            <person name="Cheong K."/>
            <person name="Cui S."/>
            <person name="Der J.P."/>
            <person name="Gundlach H."/>
            <person name="Jiao Y."/>
            <person name="Hori C."/>
            <person name="Ishida J.K."/>
            <person name="Kasahara H."/>
            <person name="Kiba T."/>
            <person name="Kim M.S."/>
            <person name="Koo N."/>
            <person name="Laohavisit A."/>
            <person name="Lee Y.H."/>
            <person name="Lumba S."/>
            <person name="McCourt P."/>
            <person name="Mortimer J.C."/>
            <person name="Mutuku J.M."/>
            <person name="Nomura T."/>
            <person name="Sasaki-Sekimoto Y."/>
            <person name="Seto Y."/>
            <person name="Wang Y."/>
            <person name="Wakatake T."/>
            <person name="Sakakibara H."/>
            <person name="Demura T."/>
            <person name="Yamaguchi S."/>
            <person name="Yoneyama K."/>
            <person name="Manabe R.I."/>
            <person name="Nelson D.C."/>
            <person name="Schulman A.H."/>
            <person name="Timko M.P."/>
            <person name="dePamphilis C.W."/>
            <person name="Choi D."/>
            <person name="Shirasu K."/>
        </authorList>
    </citation>
    <scope>NUCLEOTIDE SEQUENCE [LARGE SCALE GENOMIC DNA]</scope>
    <source>
        <strain evidence="2">cv. UVA1</strain>
    </source>
</reference>